<gene>
    <name evidence="1" type="ORF">DT065_00445</name>
</gene>
<dbReference type="KEGG" id="rue:DT065_00445"/>
<evidence type="ECO:0000313" key="1">
    <source>
        <dbReference type="EMBL" id="AXF54630.1"/>
    </source>
</evidence>
<proteinExistence type="predicted"/>
<organism evidence="1 2">
    <name type="scientific">Salicibibacter kimchii</name>
    <dbReference type="NCBI Taxonomy" id="2099786"/>
    <lineage>
        <taxon>Bacteria</taxon>
        <taxon>Bacillati</taxon>
        <taxon>Bacillota</taxon>
        <taxon>Bacilli</taxon>
        <taxon>Bacillales</taxon>
        <taxon>Bacillaceae</taxon>
        <taxon>Salicibibacter</taxon>
    </lineage>
</organism>
<sequence length="81" mass="9424">MRKDDGFILTETFSDNRPDFLSAQINELLDKTYVDLIDIKFSLAINGDEIEYAALVIYEDLGEMQRDEIYVMRGKTGRLNR</sequence>
<evidence type="ECO:0000313" key="2">
    <source>
        <dbReference type="Proteomes" id="UP000252100"/>
    </source>
</evidence>
<dbReference type="RefSeq" id="WP_114369883.1">
    <property type="nucleotide sequence ID" value="NZ_CP031092.1"/>
</dbReference>
<dbReference type="Proteomes" id="UP000252100">
    <property type="component" value="Chromosome"/>
</dbReference>
<accession>A0A345BUJ9</accession>
<dbReference type="AlphaFoldDB" id="A0A345BUJ9"/>
<name>A0A345BUJ9_9BACI</name>
<reference evidence="1 2" key="1">
    <citation type="journal article" date="2018" name="J. Microbiol.">
        <title>Salicibibacter kimchii gen. nov., sp. nov., a moderately halophilic and alkalitolerant bacterium in the family Bacillaceae, isolated from kimchi.</title>
        <authorList>
            <person name="Jang J.Y."/>
            <person name="Oh Y.J."/>
            <person name="Lim S.K."/>
            <person name="Park H.K."/>
            <person name="Lee C."/>
            <person name="Kim J.Y."/>
            <person name="Lee M.A."/>
            <person name="Choi H.J."/>
        </authorList>
    </citation>
    <scope>NUCLEOTIDE SEQUENCE [LARGE SCALE GENOMIC DNA]</scope>
    <source>
        <strain evidence="1 2">NKC1-1</strain>
    </source>
</reference>
<protein>
    <submittedName>
        <fullName evidence="1">Uncharacterized protein</fullName>
    </submittedName>
</protein>
<keyword evidence="2" id="KW-1185">Reference proteome</keyword>
<dbReference type="EMBL" id="CP031092">
    <property type="protein sequence ID" value="AXF54630.1"/>
    <property type="molecule type" value="Genomic_DNA"/>
</dbReference>